<comment type="caution">
    <text evidence="1">The sequence shown here is derived from an EMBL/GenBank/DDBJ whole genome shotgun (WGS) entry which is preliminary data.</text>
</comment>
<organism evidence="1 2">
    <name type="scientific">Vespula squamosa</name>
    <name type="common">Southern yellow jacket</name>
    <name type="synonym">Wasp</name>
    <dbReference type="NCBI Taxonomy" id="30214"/>
    <lineage>
        <taxon>Eukaryota</taxon>
        <taxon>Metazoa</taxon>
        <taxon>Ecdysozoa</taxon>
        <taxon>Arthropoda</taxon>
        <taxon>Hexapoda</taxon>
        <taxon>Insecta</taxon>
        <taxon>Pterygota</taxon>
        <taxon>Neoptera</taxon>
        <taxon>Endopterygota</taxon>
        <taxon>Hymenoptera</taxon>
        <taxon>Apocrita</taxon>
        <taxon>Aculeata</taxon>
        <taxon>Vespoidea</taxon>
        <taxon>Vespidae</taxon>
        <taxon>Vespinae</taxon>
        <taxon>Vespula</taxon>
    </lineage>
</organism>
<name>A0ABD2B9Y6_VESSQ</name>
<proteinExistence type="predicted"/>
<sequence>MDGCPVSAIGDSEQWTQLKGMALGDAKFYRKENDFFASLFFFLQFVDVPFAAEWRSCNFWTSKCAHCFPRAEHLRHYGNTALGDTLGLQTKKAELPRQPLSSPYYPFEGRLFWDQRVEEARELLKTMCFNFICFPISKRRKQELLNLKFLVKLRGMPFTRRKI</sequence>
<dbReference type="Proteomes" id="UP001607302">
    <property type="component" value="Unassembled WGS sequence"/>
</dbReference>
<dbReference type="EMBL" id="JAUDFV010000130">
    <property type="protein sequence ID" value="KAL2729544.1"/>
    <property type="molecule type" value="Genomic_DNA"/>
</dbReference>
<dbReference type="AlphaFoldDB" id="A0ABD2B9Y6"/>
<evidence type="ECO:0000313" key="2">
    <source>
        <dbReference type="Proteomes" id="UP001607302"/>
    </source>
</evidence>
<keyword evidence="2" id="KW-1185">Reference proteome</keyword>
<accession>A0ABD2B9Y6</accession>
<evidence type="ECO:0000313" key="1">
    <source>
        <dbReference type="EMBL" id="KAL2729544.1"/>
    </source>
</evidence>
<gene>
    <name evidence="1" type="ORF">V1478_005834</name>
</gene>
<protein>
    <submittedName>
        <fullName evidence="1">Uncharacterized protein</fullName>
    </submittedName>
</protein>
<reference evidence="1 2" key="1">
    <citation type="journal article" date="2024" name="Ann. Entomol. Soc. Am.">
        <title>Genomic analyses of the southern and eastern yellowjacket wasps (Hymenoptera: Vespidae) reveal evolutionary signatures of social life.</title>
        <authorList>
            <person name="Catto M.A."/>
            <person name="Caine P.B."/>
            <person name="Orr S.E."/>
            <person name="Hunt B.G."/>
            <person name="Goodisman M.A.D."/>
        </authorList>
    </citation>
    <scope>NUCLEOTIDE SEQUENCE [LARGE SCALE GENOMIC DNA]</scope>
    <source>
        <strain evidence="1">233</strain>
        <tissue evidence="1">Head and thorax</tissue>
    </source>
</reference>